<keyword evidence="2" id="KW-1185">Reference proteome</keyword>
<organism evidence="1 2">
    <name type="scientific">Popillia japonica</name>
    <name type="common">Japanese beetle</name>
    <dbReference type="NCBI Taxonomy" id="7064"/>
    <lineage>
        <taxon>Eukaryota</taxon>
        <taxon>Metazoa</taxon>
        <taxon>Ecdysozoa</taxon>
        <taxon>Arthropoda</taxon>
        <taxon>Hexapoda</taxon>
        <taxon>Insecta</taxon>
        <taxon>Pterygota</taxon>
        <taxon>Neoptera</taxon>
        <taxon>Endopterygota</taxon>
        <taxon>Coleoptera</taxon>
        <taxon>Polyphaga</taxon>
        <taxon>Scarabaeiformia</taxon>
        <taxon>Scarabaeidae</taxon>
        <taxon>Rutelinae</taxon>
        <taxon>Popillia</taxon>
    </lineage>
</organism>
<reference evidence="1 2" key="1">
    <citation type="journal article" date="2024" name="BMC Genomics">
        <title>De novo assembly and annotation of Popillia japonica's genome with initial clues to its potential as an invasive pest.</title>
        <authorList>
            <person name="Cucini C."/>
            <person name="Boschi S."/>
            <person name="Funari R."/>
            <person name="Cardaioli E."/>
            <person name="Iannotti N."/>
            <person name="Marturano G."/>
            <person name="Paoli F."/>
            <person name="Bruttini M."/>
            <person name="Carapelli A."/>
            <person name="Frati F."/>
            <person name="Nardi F."/>
        </authorList>
    </citation>
    <scope>NUCLEOTIDE SEQUENCE [LARGE SCALE GENOMIC DNA]</scope>
    <source>
        <strain evidence="1">DMR45628</strain>
    </source>
</reference>
<gene>
    <name evidence="1" type="ORF">QE152_g38427</name>
</gene>
<evidence type="ECO:0008006" key="3">
    <source>
        <dbReference type="Google" id="ProtNLM"/>
    </source>
</evidence>
<evidence type="ECO:0000313" key="2">
    <source>
        <dbReference type="Proteomes" id="UP001458880"/>
    </source>
</evidence>
<name>A0AAW1HXY2_POPJA</name>
<dbReference type="Gene3D" id="3.10.10.10">
    <property type="entry name" value="HIV Type 1 Reverse Transcriptase, subunit A, domain 1"/>
    <property type="match status" value="1"/>
</dbReference>
<sequence>MKSSDLKKPTQNNYPRLFKGVGNLTDYEVNLHVDEQVKPITQTHRRVPFSIRNKIEDEIKRLKEADIIEEATGPTTWVSPIVIVPNDLKKPTLSKKQLVQLRGYHQS</sequence>
<protein>
    <recommendedName>
        <fullName evidence="3">Reverse transcriptase</fullName>
    </recommendedName>
</protein>
<dbReference type="InterPro" id="IPR043502">
    <property type="entry name" value="DNA/RNA_pol_sf"/>
</dbReference>
<evidence type="ECO:0000313" key="1">
    <source>
        <dbReference type="EMBL" id="KAK9681295.1"/>
    </source>
</evidence>
<dbReference type="SUPFAM" id="SSF56672">
    <property type="entry name" value="DNA/RNA polymerases"/>
    <property type="match status" value="1"/>
</dbReference>
<dbReference type="EMBL" id="JASPKY010000828">
    <property type="protein sequence ID" value="KAK9681295.1"/>
    <property type="molecule type" value="Genomic_DNA"/>
</dbReference>
<dbReference type="AlphaFoldDB" id="A0AAW1HXY2"/>
<dbReference type="PANTHER" id="PTHR37984:SF11">
    <property type="entry name" value="INTEGRASE CATALYTIC DOMAIN-CONTAINING PROTEIN"/>
    <property type="match status" value="1"/>
</dbReference>
<dbReference type="InterPro" id="IPR050951">
    <property type="entry name" value="Retrovirus_Pol_polyprotein"/>
</dbReference>
<comment type="caution">
    <text evidence="1">The sequence shown here is derived from an EMBL/GenBank/DDBJ whole genome shotgun (WGS) entry which is preliminary data.</text>
</comment>
<dbReference type="GO" id="GO:0071897">
    <property type="term" value="P:DNA biosynthetic process"/>
    <property type="evidence" value="ECO:0007669"/>
    <property type="project" value="UniProtKB-ARBA"/>
</dbReference>
<dbReference type="Proteomes" id="UP001458880">
    <property type="component" value="Unassembled WGS sequence"/>
</dbReference>
<proteinExistence type="predicted"/>
<dbReference type="PANTHER" id="PTHR37984">
    <property type="entry name" value="PROTEIN CBG26694"/>
    <property type="match status" value="1"/>
</dbReference>
<accession>A0AAW1HXY2</accession>